<accession>A0A328FF75</accession>
<dbReference type="AlphaFoldDB" id="A0A328FF75"/>
<dbReference type="EMBL" id="QLNI01000019">
    <property type="protein sequence ID" value="RAM02072.1"/>
    <property type="molecule type" value="Genomic_DNA"/>
</dbReference>
<gene>
    <name evidence="5" type="ORF">DO021_10690</name>
    <name evidence="4" type="ORF">EYB58_05005</name>
</gene>
<reference evidence="4 7" key="2">
    <citation type="submission" date="2019-02" db="EMBL/GenBank/DDBJ databases">
        <title>Complete genome sequence of Desulfobacter hydrogenophilus AcRS1.</title>
        <authorList>
            <person name="Marietou A."/>
            <person name="Lund M.B."/>
            <person name="Marshall I.P.G."/>
            <person name="Schreiber L."/>
            <person name="Jorgensen B."/>
        </authorList>
    </citation>
    <scope>NUCLEOTIDE SEQUENCE [LARGE SCALE GENOMIC DNA]</scope>
    <source>
        <strain evidence="4 7">AcRS1</strain>
    </source>
</reference>
<dbReference type="NCBIfam" id="TIGR01730">
    <property type="entry name" value="RND_mfp"/>
    <property type="match status" value="1"/>
</dbReference>
<organism evidence="5 6">
    <name type="scientific">Desulfobacter hydrogenophilus</name>
    <dbReference type="NCBI Taxonomy" id="2291"/>
    <lineage>
        <taxon>Bacteria</taxon>
        <taxon>Pseudomonadati</taxon>
        <taxon>Thermodesulfobacteriota</taxon>
        <taxon>Desulfobacteria</taxon>
        <taxon>Desulfobacterales</taxon>
        <taxon>Desulfobacteraceae</taxon>
        <taxon>Desulfobacter</taxon>
    </lineage>
</organism>
<dbReference type="GO" id="GO:0015562">
    <property type="term" value="F:efflux transmembrane transporter activity"/>
    <property type="evidence" value="ECO:0007669"/>
    <property type="project" value="TreeGrafter"/>
</dbReference>
<dbReference type="InterPro" id="IPR006143">
    <property type="entry name" value="RND_pump_MFP"/>
</dbReference>
<evidence type="ECO:0000313" key="7">
    <source>
        <dbReference type="Proteomes" id="UP000293902"/>
    </source>
</evidence>
<dbReference type="PANTHER" id="PTHR30469">
    <property type="entry name" value="MULTIDRUG RESISTANCE PROTEIN MDTA"/>
    <property type="match status" value="1"/>
</dbReference>
<dbReference type="Proteomes" id="UP000293902">
    <property type="component" value="Chromosome"/>
</dbReference>
<evidence type="ECO:0000256" key="2">
    <source>
        <dbReference type="SAM" id="Phobius"/>
    </source>
</evidence>
<dbReference type="Gene3D" id="1.10.287.470">
    <property type="entry name" value="Helix hairpin bin"/>
    <property type="match status" value="1"/>
</dbReference>
<dbReference type="OrthoDB" id="9806939at2"/>
<keyword evidence="7" id="KW-1185">Reference proteome</keyword>
<protein>
    <submittedName>
        <fullName evidence="5">Efflux RND transporter periplasmic adaptor subunit</fullName>
    </submittedName>
</protein>
<reference evidence="5 6" key="1">
    <citation type="submission" date="2018-06" db="EMBL/GenBank/DDBJ databases">
        <title>Complete Genome Sequence of Desulfobacter hydrogenophilus (DSM3380).</title>
        <authorList>
            <person name="Marietou A."/>
            <person name="Schreiber L."/>
            <person name="Marshall I."/>
            <person name="Jorgensen B."/>
        </authorList>
    </citation>
    <scope>NUCLEOTIDE SEQUENCE [LARGE SCALE GENOMIC DNA]</scope>
    <source>
        <strain evidence="5 6">DSM 3380</strain>
    </source>
</reference>
<evidence type="ECO:0000313" key="5">
    <source>
        <dbReference type="EMBL" id="RAM02072.1"/>
    </source>
</evidence>
<evidence type="ECO:0000313" key="4">
    <source>
        <dbReference type="EMBL" id="QBH12327.1"/>
    </source>
</evidence>
<comment type="similarity">
    <text evidence="1">Belongs to the membrane fusion protein (MFP) (TC 8.A.1) family.</text>
</comment>
<dbReference type="GO" id="GO:1990281">
    <property type="term" value="C:efflux pump complex"/>
    <property type="evidence" value="ECO:0007669"/>
    <property type="project" value="TreeGrafter"/>
</dbReference>
<dbReference type="Pfam" id="PF25917">
    <property type="entry name" value="BSH_RND"/>
    <property type="match status" value="1"/>
</dbReference>
<dbReference type="RefSeq" id="WP_111956483.1">
    <property type="nucleotide sequence ID" value="NZ_CP036313.1"/>
</dbReference>
<dbReference type="Proteomes" id="UP000248798">
    <property type="component" value="Unassembled WGS sequence"/>
</dbReference>
<sequence>MNQTASQTSLSVILLKIILPVCLIALGVAGFWYYKSKAVKFKRKPAEKTAPVVDIIKVNPDRVTAQIRAMGTVQPDREVEIKSQVAGTVIQVAPEFVQGGLIRKGQAMVRIDPADYTLAVNKAQSALAQAQADFEIEKGQQQIAKEELKLMATMSPNEIPETSLVLREPQLEQAQAAVASAKSDLDAARLDLERTRIIAPFYALVLSKQVDEGAMTAAQGTLATLVDVTCYQVEVQVPLDRLDRIRVHETNGSPARIRSLYAGREWEGRVVRTTGTVTEQSRMAGVIIQVDDPLGLGPAKGRPAMLLNDHVEAFIQGQAFDNVFSLPRTLVREDSSLWIYNDGRLDIRKVAPVWIENDRVFIQSGLFPGDFVISSDLSAPVSGMALTLALQESP</sequence>
<proteinExistence type="inferred from homology"/>
<name>A0A328FF75_9BACT</name>
<evidence type="ECO:0000259" key="3">
    <source>
        <dbReference type="Pfam" id="PF25917"/>
    </source>
</evidence>
<dbReference type="Gene3D" id="2.40.30.170">
    <property type="match status" value="1"/>
</dbReference>
<keyword evidence="2" id="KW-0812">Transmembrane</keyword>
<evidence type="ECO:0000313" key="6">
    <source>
        <dbReference type="Proteomes" id="UP000248798"/>
    </source>
</evidence>
<keyword evidence="2" id="KW-1133">Transmembrane helix</keyword>
<dbReference type="Gene3D" id="2.40.50.100">
    <property type="match status" value="1"/>
</dbReference>
<dbReference type="SUPFAM" id="SSF111369">
    <property type="entry name" value="HlyD-like secretion proteins"/>
    <property type="match status" value="1"/>
</dbReference>
<keyword evidence="2" id="KW-0472">Membrane</keyword>
<evidence type="ECO:0000256" key="1">
    <source>
        <dbReference type="ARBA" id="ARBA00009477"/>
    </source>
</evidence>
<feature type="transmembrane region" description="Helical" evidence="2">
    <location>
        <begin position="12"/>
        <end position="34"/>
    </location>
</feature>
<feature type="domain" description="Multidrug resistance protein MdtA-like barrel-sandwich hybrid" evidence="3">
    <location>
        <begin position="77"/>
        <end position="225"/>
    </location>
</feature>
<dbReference type="EMBL" id="CP036313">
    <property type="protein sequence ID" value="QBH12327.1"/>
    <property type="molecule type" value="Genomic_DNA"/>
</dbReference>
<dbReference type="InterPro" id="IPR058625">
    <property type="entry name" value="MdtA-like_BSH"/>
</dbReference>